<dbReference type="AlphaFoldDB" id="A0AAV5EPW4"/>
<dbReference type="PANTHER" id="PTHR47764:SF2">
    <property type="entry name" value="UBIQUITIN-LIKE PROTEASE FAMILY PROFILE DOMAIN-CONTAINING PROTEIN"/>
    <property type="match status" value="1"/>
</dbReference>
<evidence type="ECO:0000256" key="2">
    <source>
        <dbReference type="ARBA" id="ARBA00022670"/>
    </source>
</evidence>
<dbReference type="GO" id="GO:0006508">
    <property type="term" value="P:proteolysis"/>
    <property type="evidence" value="ECO:0007669"/>
    <property type="project" value="UniProtKB-KW"/>
</dbReference>
<dbReference type="PROSITE" id="PS50600">
    <property type="entry name" value="ULP_PROTEASE"/>
    <property type="match status" value="1"/>
</dbReference>
<evidence type="ECO:0000256" key="3">
    <source>
        <dbReference type="ARBA" id="ARBA00022801"/>
    </source>
</evidence>
<dbReference type="Pfam" id="PF02902">
    <property type="entry name" value="Peptidase_C48"/>
    <property type="match status" value="1"/>
</dbReference>
<gene>
    <name evidence="6" type="primary">gb12051</name>
    <name evidence="6" type="ORF">PR202_gb12051</name>
</gene>
<dbReference type="InterPro" id="IPR038765">
    <property type="entry name" value="Papain-like_cys_pep_sf"/>
</dbReference>
<keyword evidence="7" id="KW-1185">Reference proteome</keyword>
<proteinExistence type="inferred from homology"/>
<feature type="compositionally biased region" description="Low complexity" evidence="4">
    <location>
        <begin position="11"/>
        <end position="21"/>
    </location>
</feature>
<evidence type="ECO:0000313" key="6">
    <source>
        <dbReference type="EMBL" id="GJN24315.1"/>
    </source>
</evidence>
<dbReference type="GO" id="GO:0008234">
    <property type="term" value="F:cysteine-type peptidase activity"/>
    <property type="evidence" value="ECO:0007669"/>
    <property type="project" value="InterPro"/>
</dbReference>
<evidence type="ECO:0000313" key="7">
    <source>
        <dbReference type="Proteomes" id="UP001054889"/>
    </source>
</evidence>
<accession>A0AAV5EPW4</accession>
<dbReference type="EMBL" id="BQKI01000077">
    <property type="protein sequence ID" value="GJN24315.1"/>
    <property type="molecule type" value="Genomic_DNA"/>
</dbReference>
<name>A0AAV5EPW4_ELECO</name>
<evidence type="ECO:0000256" key="1">
    <source>
        <dbReference type="ARBA" id="ARBA00005234"/>
    </source>
</evidence>
<comment type="caution">
    <text evidence="6">The sequence shown here is derived from an EMBL/GenBank/DDBJ whole genome shotgun (WGS) entry which is preliminary data.</text>
</comment>
<keyword evidence="3" id="KW-0378">Hydrolase</keyword>
<protein>
    <recommendedName>
        <fullName evidence="5">Ubiquitin-like protease family profile domain-containing protein</fullName>
    </recommendedName>
</protein>
<reference evidence="6" key="2">
    <citation type="submission" date="2021-12" db="EMBL/GenBank/DDBJ databases">
        <title>Resequencing data analysis of finger millet.</title>
        <authorList>
            <person name="Hatakeyama M."/>
            <person name="Aluri S."/>
            <person name="Balachadran M.T."/>
            <person name="Sivarajan S.R."/>
            <person name="Poveda L."/>
            <person name="Shimizu-Inatsugi R."/>
            <person name="Schlapbach R."/>
            <person name="Sreeman S.M."/>
            <person name="Shimizu K.K."/>
        </authorList>
    </citation>
    <scope>NUCLEOTIDE SEQUENCE</scope>
</reference>
<dbReference type="InterPro" id="IPR057375">
    <property type="entry name" value="ULP2A/B_PH"/>
</dbReference>
<comment type="similarity">
    <text evidence="1">Belongs to the peptidase C48 family.</text>
</comment>
<keyword evidence="2" id="KW-0645">Protease</keyword>
<evidence type="ECO:0000256" key="4">
    <source>
        <dbReference type="SAM" id="MobiDB-lite"/>
    </source>
</evidence>
<feature type="domain" description="Ubiquitin-like protease family profile" evidence="5">
    <location>
        <begin position="141"/>
        <end position="320"/>
    </location>
</feature>
<dbReference type="PANTHER" id="PTHR47764">
    <property type="entry name" value="UBIQUITIN-LIKE-SPECIFIC PROTEASE 2B-RELATED"/>
    <property type="match status" value="1"/>
</dbReference>
<reference evidence="6" key="1">
    <citation type="journal article" date="2018" name="DNA Res.">
        <title>Multiple hybrid de novo genome assembly of finger millet, an orphan allotetraploid crop.</title>
        <authorList>
            <person name="Hatakeyama M."/>
            <person name="Aluri S."/>
            <person name="Balachadran M.T."/>
            <person name="Sivarajan S.R."/>
            <person name="Patrignani A."/>
            <person name="Gruter S."/>
            <person name="Poveda L."/>
            <person name="Shimizu-Inatsugi R."/>
            <person name="Baeten J."/>
            <person name="Francoijs K.J."/>
            <person name="Nataraja K.N."/>
            <person name="Reddy Y.A.N."/>
            <person name="Phadnis S."/>
            <person name="Ravikumar R.L."/>
            <person name="Schlapbach R."/>
            <person name="Sreeman S.M."/>
            <person name="Shimizu K.K."/>
        </authorList>
    </citation>
    <scope>NUCLEOTIDE SEQUENCE</scope>
</reference>
<dbReference type="Gene3D" id="3.40.395.10">
    <property type="entry name" value="Adenoviral Proteinase, Chain A"/>
    <property type="match status" value="1"/>
</dbReference>
<dbReference type="Pfam" id="PF25352">
    <property type="entry name" value="PH_ULP"/>
    <property type="match status" value="1"/>
</dbReference>
<sequence length="323" mass="37539">MVADSEDESVPSSPNTSSTTNYDMPGYMEQNLQHIYNACDTFNELVGSALITLLAESEAENGNSGPIKVQFFLDDLQWPRKQQKIWYLETRYQEIWKDIPSEDFAPEYWSMEPSLFFPSQYFSNNEDFEDVIYPKGDPDAVSISKRDAELLLPETFVNDTIIDFYIKYLTTRIESTEKRRYHFFNSFFFRKLADLDKEQGRAPEGRAAFLRVRKWTRKINIFEKDFLFVPVNFGLHWSLIVVCYPGEVVTLKGMNKLKYGSAKLSAKLPCILHMDSLKGSHSGLKDIIQSYLWEEWKERHPEAAADNSDKFLNLRFVSLEVCA</sequence>
<dbReference type="SUPFAM" id="SSF54001">
    <property type="entry name" value="Cysteine proteinases"/>
    <property type="match status" value="1"/>
</dbReference>
<evidence type="ECO:0000259" key="5">
    <source>
        <dbReference type="PROSITE" id="PS50600"/>
    </source>
</evidence>
<dbReference type="InterPro" id="IPR003653">
    <property type="entry name" value="Peptidase_C48_C"/>
</dbReference>
<organism evidence="6 7">
    <name type="scientific">Eleusine coracana subsp. coracana</name>
    <dbReference type="NCBI Taxonomy" id="191504"/>
    <lineage>
        <taxon>Eukaryota</taxon>
        <taxon>Viridiplantae</taxon>
        <taxon>Streptophyta</taxon>
        <taxon>Embryophyta</taxon>
        <taxon>Tracheophyta</taxon>
        <taxon>Spermatophyta</taxon>
        <taxon>Magnoliopsida</taxon>
        <taxon>Liliopsida</taxon>
        <taxon>Poales</taxon>
        <taxon>Poaceae</taxon>
        <taxon>PACMAD clade</taxon>
        <taxon>Chloridoideae</taxon>
        <taxon>Cynodonteae</taxon>
        <taxon>Eleusininae</taxon>
        <taxon>Eleusine</taxon>
    </lineage>
</organism>
<dbReference type="Proteomes" id="UP001054889">
    <property type="component" value="Unassembled WGS sequence"/>
</dbReference>
<feature type="region of interest" description="Disordered" evidence="4">
    <location>
        <begin position="1"/>
        <end position="24"/>
    </location>
</feature>